<feature type="region of interest" description="Disordered" evidence="1">
    <location>
        <begin position="74"/>
        <end position="97"/>
    </location>
</feature>
<dbReference type="Pfam" id="PF02413">
    <property type="entry name" value="Caudo_TAP"/>
    <property type="match status" value="1"/>
</dbReference>
<evidence type="ECO:0000256" key="1">
    <source>
        <dbReference type="SAM" id="MobiDB-lite"/>
    </source>
</evidence>
<dbReference type="PANTHER" id="PTHR34413:SF2">
    <property type="entry name" value="PROPHAGE TAIL FIBER ASSEMBLY PROTEIN HOMOLOG TFAE-RELATED"/>
    <property type="match status" value="1"/>
</dbReference>
<keyword evidence="3" id="KW-1185">Reference proteome</keyword>
<protein>
    <submittedName>
        <fullName evidence="2">Tail fiber assembly protein</fullName>
    </submittedName>
</protein>
<accession>A0ABX7VCA0</accession>
<gene>
    <name evidence="2" type="ORF">HGO23_11260</name>
</gene>
<evidence type="ECO:0000313" key="2">
    <source>
        <dbReference type="EMBL" id="QTL38489.1"/>
    </source>
</evidence>
<organism evidence="2 3">
    <name type="scientific">Xenorhabdus budapestensis</name>
    <dbReference type="NCBI Taxonomy" id="290110"/>
    <lineage>
        <taxon>Bacteria</taxon>
        <taxon>Pseudomonadati</taxon>
        <taxon>Pseudomonadota</taxon>
        <taxon>Gammaproteobacteria</taxon>
        <taxon>Enterobacterales</taxon>
        <taxon>Morganellaceae</taxon>
        <taxon>Xenorhabdus</taxon>
    </lineage>
</organism>
<reference evidence="2 3" key="1">
    <citation type="submission" date="2021-03" db="EMBL/GenBank/DDBJ databases">
        <title>Complete Genome Sequence Data of Xenorhabdus budapestensis strain C72, a Candidate Biological Control Agent, from China.</title>
        <authorList>
            <person name="LI B."/>
            <person name="WANG S."/>
            <person name="QIU D."/>
        </authorList>
    </citation>
    <scope>NUCLEOTIDE SEQUENCE [LARGE SCALE GENOMIC DNA]</scope>
    <source>
        <strain evidence="2 3">C-7-2</strain>
    </source>
</reference>
<dbReference type="EMBL" id="CP072455">
    <property type="protein sequence ID" value="QTL38489.1"/>
    <property type="molecule type" value="Genomic_DNA"/>
</dbReference>
<dbReference type="PANTHER" id="PTHR34413">
    <property type="entry name" value="PROPHAGE TAIL FIBER ASSEMBLY PROTEIN HOMOLOG TFAE-RELATED-RELATED"/>
    <property type="match status" value="1"/>
</dbReference>
<proteinExistence type="predicted"/>
<dbReference type="InterPro" id="IPR003458">
    <property type="entry name" value="Phage_T4_Gp38_tail_assem"/>
</dbReference>
<dbReference type="Proteomes" id="UP000665047">
    <property type="component" value="Chromosome"/>
</dbReference>
<evidence type="ECO:0000313" key="3">
    <source>
        <dbReference type="Proteomes" id="UP000665047"/>
    </source>
</evidence>
<dbReference type="InterPro" id="IPR051220">
    <property type="entry name" value="TFA_Chaperone"/>
</dbReference>
<sequence>MVGNWEVIMGIEKIKPEFNRDYDYFYSASASGFVYRPYSEPGDYPDDLKPVSDELHNHLFKGQANGKQIVADENGLPMLADPPPPTPEELQQQAESEKRYRMSQATNAIAPLQDAVELDMATSEEKAALTEWRKYRVLLNRVDCSTAPDIAWPEPPK</sequence>
<name>A0ABX7VCA0_XENBU</name>